<keyword evidence="2" id="KW-0238">DNA-binding</keyword>
<evidence type="ECO:0000256" key="2">
    <source>
        <dbReference type="ARBA" id="ARBA00023125"/>
    </source>
</evidence>
<accession>A0ABW7KGY5</accession>
<dbReference type="InterPro" id="IPR036390">
    <property type="entry name" value="WH_DNA-bd_sf"/>
</dbReference>
<keyword evidence="1" id="KW-0805">Transcription regulation</keyword>
<dbReference type="Gene3D" id="1.10.10.10">
    <property type="entry name" value="Winged helix-like DNA-binding domain superfamily/Winged helix DNA-binding domain"/>
    <property type="match status" value="1"/>
</dbReference>
<dbReference type="PANTHER" id="PTHR33204">
    <property type="entry name" value="TRANSCRIPTIONAL REGULATOR, MARR FAMILY"/>
    <property type="match status" value="1"/>
</dbReference>
<dbReference type="CDD" id="cd00090">
    <property type="entry name" value="HTH_ARSR"/>
    <property type="match status" value="1"/>
</dbReference>
<keyword evidence="8" id="KW-1185">Reference proteome</keyword>
<dbReference type="InterPro" id="IPR011991">
    <property type="entry name" value="ArsR-like_HTH"/>
</dbReference>
<gene>
    <name evidence="5" type="ORF">ACHIPZ_25180</name>
    <name evidence="6" type="ORF">ACHIRB_30880</name>
</gene>
<name>A0ABW7KGY5_9NOCA</name>
<dbReference type="Pfam" id="PF01638">
    <property type="entry name" value="HxlR"/>
    <property type="match status" value="1"/>
</dbReference>
<dbReference type="PANTHER" id="PTHR33204:SF18">
    <property type="entry name" value="TRANSCRIPTIONAL REGULATORY PROTEIN"/>
    <property type="match status" value="1"/>
</dbReference>
<organism evidence="6 8">
    <name type="scientific">Antrihabitans spumae</name>
    <dbReference type="NCBI Taxonomy" id="3373370"/>
    <lineage>
        <taxon>Bacteria</taxon>
        <taxon>Bacillati</taxon>
        <taxon>Actinomycetota</taxon>
        <taxon>Actinomycetes</taxon>
        <taxon>Mycobacteriales</taxon>
        <taxon>Nocardiaceae</taxon>
        <taxon>Antrihabitans</taxon>
    </lineage>
</organism>
<dbReference type="RefSeq" id="WP_395117975.1">
    <property type="nucleotide sequence ID" value="NZ_JBIMSN010000180.1"/>
</dbReference>
<evidence type="ECO:0000313" key="8">
    <source>
        <dbReference type="Proteomes" id="UP001609219"/>
    </source>
</evidence>
<dbReference type="Proteomes" id="UP001609175">
    <property type="component" value="Unassembled WGS sequence"/>
</dbReference>
<evidence type="ECO:0000313" key="6">
    <source>
        <dbReference type="EMBL" id="MFH5232937.1"/>
    </source>
</evidence>
<dbReference type="InterPro" id="IPR036388">
    <property type="entry name" value="WH-like_DNA-bd_sf"/>
</dbReference>
<keyword evidence="3" id="KW-0804">Transcription</keyword>
<dbReference type="PROSITE" id="PS51118">
    <property type="entry name" value="HTH_HXLR"/>
    <property type="match status" value="1"/>
</dbReference>
<evidence type="ECO:0000256" key="1">
    <source>
        <dbReference type="ARBA" id="ARBA00023015"/>
    </source>
</evidence>
<evidence type="ECO:0000256" key="3">
    <source>
        <dbReference type="ARBA" id="ARBA00023163"/>
    </source>
</evidence>
<evidence type="ECO:0000259" key="4">
    <source>
        <dbReference type="PROSITE" id="PS51118"/>
    </source>
</evidence>
<feature type="domain" description="HTH hxlR-type" evidence="4">
    <location>
        <begin position="10"/>
        <end position="107"/>
    </location>
</feature>
<proteinExistence type="predicted"/>
<evidence type="ECO:0000313" key="5">
    <source>
        <dbReference type="EMBL" id="MFH5211470.1"/>
    </source>
</evidence>
<comment type="caution">
    <text evidence="6">The sequence shown here is derived from an EMBL/GenBank/DDBJ whole genome shotgun (WGS) entry which is preliminary data.</text>
</comment>
<protein>
    <submittedName>
        <fullName evidence="6">Winged helix-turn-helix transcriptional regulator</fullName>
    </submittedName>
</protein>
<dbReference type="SUPFAM" id="SSF46785">
    <property type="entry name" value="Winged helix' DNA-binding domain"/>
    <property type="match status" value="1"/>
</dbReference>
<dbReference type="EMBL" id="JBIMSN010000180">
    <property type="protein sequence ID" value="MFH5232937.1"/>
    <property type="molecule type" value="Genomic_DNA"/>
</dbReference>
<dbReference type="Proteomes" id="UP001609219">
    <property type="component" value="Unassembled WGS sequence"/>
</dbReference>
<sequence>MTKRSYGQYCGLARALDVVGGRWSLLIVRELLVGPARYSDLLAGTSGIATNLLSERLRDLEEVGVVERSLDRASNGVLFSLTPWGSELRDAVAALVRWSTPLMVTGPQEDSFRTNWLAVALDALLHDNKAAVSATVGLEVQNRIVSVHIDDTGTHIALDGEPQPTSVLRAEPAVVLGLASGMLTVEQAVLAGEFRGDLDDFDIVFGQFAGALRTIA</sequence>
<dbReference type="EMBL" id="JBIMSO010000120">
    <property type="protein sequence ID" value="MFH5211470.1"/>
    <property type="molecule type" value="Genomic_DNA"/>
</dbReference>
<dbReference type="InterPro" id="IPR002577">
    <property type="entry name" value="HTH_HxlR"/>
</dbReference>
<evidence type="ECO:0000313" key="7">
    <source>
        <dbReference type="Proteomes" id="UP001609175"/>
    </source>
</evidence>
<reference evidence="7 8" key="1">
    <citation type="submission" date="2024-10" db="EMBL/GenBank/DDBJ databases">
        <authorList>
            <person name="Riesco R."/>
        </authorList>
    </citation>
    <scope>NUCLEOTIDE SEQUENCE [LARGE SCALE GENOMIC DNA]</scope>
    <source>
        <strain evidence="5 7">NCIMB 15449</strain>
        <strain evidence="6 8">NCIMB 15450</strain>
    </source>
</reference>